<reference evidence="2 3" key="1">
    <citation type="submission" date="2017-01" db="EMBL/GenBank/DDBJ databases">
        <title>Comparative genomic analysis of Brazilian Leptospira santarosai.</title>
        <authorList>
            <person name="Moreno L.Z."/>
            <person name="Miraglia F."/>
            <person name="Kremer F.S."/>
            <person name="Eslabao M.R."/>
            <person name="Lilenbaum W."/>
            <person name="Dellagostin O.A."/>
            <person name="Moreno A.M."/>
        </authorList>
    </citation>
    <scope>NUCLEOTIDE SEQUENCE [LARGE SCALE GENOMIC DNA]</scope>
    <source>
        <strain evidence="2 3">M52/8-19</strain>
    </source>
</reference>
<dbReference type="Proteomes" id="UP000189337">
    <property type="component" value="Unassembled WGS sequence"/>
</dbReference>
<comment type="caution">
    <text evidence="2">The sequence shown here is derived from an EMBL/GenBank/DDBJ whole genome shotgun (WGS) entry which is preliminary data.</text>
</comment>
<gene>
    <name evidence="2" type="ORF">BWD14_00760</name>
</gene>
<feature type="compositionally biased region" description="Low complexity" evidence="1">
    <location>
        <begin position="53"/>
        <end position="68"/>
    </location>
</feature>
<evidence type="ECO:0000313" key="3">
    <source>
        <dbReference type="Proteomes" id="UP000189337"/>
    </source>
</evidence>
<organism evidence="2 3">
    <name type="scientific">Leptospira santarosai</name>
    <dbReference type="NCBI Taxonomy" id="28183"/>
    <lineage>
        <taxon>Bacteria</taxon>
        <taxon>Pseudomonadati</taxon>
        <taxon>Spirochaetota</taxon>
        <taxon>Spirochaetia</taxon>
        <taxon>Leptospirales</taxon>
        <taxon>Leptospiraceae</taxon>
        <taxon>Leptospira</taxon>
    </lineage>
</organism>
<feature type="region of interest" description="Disordered" evidence="1">
    <location>
        <begin position="49"/>
        <end position="75"/>
    </location>
</feature>
<name>A0AB73MG59_9LEPT</name>
<evidence type="ECO:0000256" key="1">
    <source>
        <dbReference type="SAM" id="MobiDB-lite"/>
    </source>
</evidence>
<dbReference type="EMBL" id="MTSU01000001">
    <property type="protein sequence ID" value="ONF94610.1"/>
    <property type="molecule type" value="Genomic_DNA"/>
</dbReference>
<sequence>MRRITQINRKIENVKKVVIRSTTRPPKRFRIVLGGSRFNFSEWRISKEKRGTGLVSGSSQSDSSLADSIEIEKTK</sequence>
<protein>
    <submittedName>
        <fullName evidence="2">Uncharacterized protein</fullName>
    </submittedName>
</protein>
<accession>A0AB73MG59</accession>
<proteinExistence type="predicted"/>
<evidence type="ECO:0000313" key="2">
    <source>
        <dbReference type="EMBL" id="ONF94610.1"/>
    </source>
</evidence>
<dbReference type="AlphaFoldDB" id="A0AB73MG59"/>